<dbReference type="Proteomes" id="UP000822688">
    <property type="component" value="Chromosome 2"/>
</dbReference>
<sequence length="50" mass="5517">MVVDEGLLVVRFGNIAKHIEAITLNGASMVSISTMKNWTPPKFHQHPITS</sequence>
<proteinExistence type="predicted"/>
<organism evidence="1 2">
    <name type="scientific">Ceratodon purpureus</name>
    <name type="common">Fire moss</name>
    <name type="synonym">Dicranum purpureum</name>
    <dbReference type="NCBI Taxonomy" id="3225"/>
    <lineage>
        <taxon>Eukaryota</taxon>
        <taxon>Viridiplantae</taxon>
        <taxon>Streptophyta</taxon>
        <taxon>Embryophyta</taxon>
        <taxon>Bryophyta</taxon>
        <taxon>Bryophytina</taxon>
        <taxon>Bryopsida</taxon>
        <taxon>Dicranidae</taxon>
        <taxon>Pseudoditrichales</taxon>
        <taxon>Ditrichaceae</taxon>
        <taxon>Ceratodon</taxon>
    </lineage>
</organism>
<name>A0A8T0IZM4_CERPU</name>
<gene>
    <name evidence="1" type="ORF">KC19_2G225000</name>
</gene>
<evidence type="ECO:0000313" key="1">
    <source>
        <dbReference type="EMBL" id="KAG0588206.1"/>
    </source>
</evidence>
<evidence type="ECO:0000313" key="2">
    <source>
        <dbReference type="Proteomes" id="UP000822688"/>
    </source>
</evidence>
<dbReference type="EMBL" id="CM026422">
    <property type="protein sequence ID" value="KAG0588206.1"/>
    <property type="molecule type" value="Genomic_DNA"/>
</dbReference>
<comment type="caution">
    <text evidence="1">The sequence shown here is derived from an EMBL/GenBank/DDBJ whole genome shotgun (WGS) entry which is preliminary data.</text>
</comment>
<dbReference type="AlphaFoldDB" id="A0A8T0IZM4"/>
<protein>
    <submittedName>
        <fullName evidence="1">Uncharacterized protein</fullName>
    </submittedName>
</protein>
<keyword evidence="2" id="KW-1185">Reference proteome</keyword>
<reference evidence="1" key="1">
    <citation type="submission" date="2020-06" db="EMBL/GenBank/DDBJ databases">
        <title>WGS assembly of Ceratodon purpureus strain R40.</title>
        <authorList>
            <person name="Carey S.B."/>
            <person name="Jenkins J."/>
            <person name="Shu S."/>
            <person name="Lovell J.T."/>
            <person name="Sreedasyam A."/>
            <person name="Maumus F."/>
            <person name="Tiley G.P."/>
            <person name="Fernandez-Pozo N."/>
            <person name="Barry K."/>
            <person name="Chen C."/>
            <person name="Wang M."/>
            <person name="Lipzen A."/>
            <person name="Daum C."/>
            <person name="Saski C.A."/>
            <person name="Payton A.C."/>
            <person name="Mcbreen J.C."/>
            <person name="Conrad R.E."/>
            <person name="Kollar L.M."/>
            <person name="Olsson S."/>
            <person name="Huttunen S."/>
            <person name="Landis J.B."/>
            <person name="Wickett N.J."/>
            <person name="Johnson M.G."/>
            <person name="Rensing S.A."/>
            <person name="Grimwood J."/>
            <person name="Schmutz J."/>
            <person name="Mcdaniel S.F."/>
        </authorList>
    </citation>
    <scope>NUCLEOTIDE SEQUENCE</scope>
    <source>
        <strain evidence="1">R40</strain>
    </source>
</reference>
<accession>A0A8T0IZM4</accession>